<evidence type="ECO:0000256" key="16">
    <source>
        <dbReference type="SAM" id="Phobius"/>
    </source>
</evidence>
<dbReference type="CDD" id="cd16012">
    <property type="entry name" value="ALP"/>
    <property type="match status" value="1"/>
</dbReference>
<feature type="binding site" evidence="13">
    <location>
        <position position="173"/>
    </location>
    <ligand>
        <name>Mg(2+)</name>
        <dbReference type="ChEBI" id="CHEBI:18420"/>
    </ligand>
</feature>
<dbReference type="FunCoup" id="Q6CNG1">
    <property type="interactions" value="231"/>
</dbReference>
<feature type="binding site" evidence="13">
    <location>
        <position position="327"/>
    </location>
    <ligand>
        <name>Zn(2+)</name>
        <dbReference type="ChEBI" id="CHEBI:29105"/>
        <label>2</label>
    </ligand>
</feature>
<accession>Q6CNG1</accession>
<dbReference type="PANTHER" id="PTHR11596">
    <property type="entry name" value="ALKALINE PHOSPHATASE"/>
    <property type="match status" value="1"/>
</dbReference>
<keyword evidence="4" id="KW-0597">Phosphoprotein</keyword>
<dbReference type="Pfam" id="PF00245">
    <property type="entry name" value="Alk_phosphatase"/>
    <property type="match status" value="1"/>
</dbReference>
<feature type="transmembrane region" description="Helical" evidence="16">
    <location>
        <begin position="23"/>
        <end position="41"/>
    </location>
</feature>
<evidence type="ECO:0000256" key="9">
    <source>
        <dbReference type="ARBA" id="ARBA00022842"/>
    </source>
</evidence>
<dbReference type="FunFam" id="3.40.720.10:FF:000063">
    <property type="entry name" value="Alkaline phosphatase"/>
    <property type="match status" value="1"/>
</dbReference>
<comment type="catalytic activity">
    <reaction evidence="15">
        <text>a phosphate monoester + H2O = an alcohol + phosphate</text>
        <dbReference type="Rhea" id="RHEA:15017"/>
        <dbReference type="ChEBI" id="CHEBI:15377"/>
        <dbReference type="ChEBI" id="CHEBI:30879"/>
        <dbReference type="ChEBI" id="CHEBI:43474"/>
        <dbReference type="ChEBI" id="CHEBI:67140"/>
        <dbReference type="EC" id="3.1.3.1"/>
    </reaction>
</comment>
<evidence type="ECO:0000256" key="8">
    <source>
        <dbReference type="ARBA" id="ARBA00022833"/>
    </source>
</evidence>
<dbReference type="InterPro" id="IPR001952">
    <property type="entry name" value="Alkaline_phosphatase"/>
</dbReference>
<keyword evidence="5 16" id="KW-0812">Transmembrane</keyword>
<dbReference type="GO" id="GO:0004035">
    <property type="term" value="F:alkaline phosphatase activity"/>
    <property type="evidence" value="ECO:0007669"/>
    <property type="project" value="UniProtKB-EC"/>
</dbReference>
<evidence type="ECO:0000256" key="4">
    <source>
        <dbReference type="ARBA" id="ARBA00022553"/>
    </source>
</evidence>
<feature type="binding site" evidence="13">
    <location>
        <position position="367"/>
    </location>
    <ligand>
        <name>Zn(2+)</name>
        <dbReference type="ChEBI" id="CHEBI:29105"/>
        <label>2</label>
    </ligand>
</feature>
<evidence type="ECO:0000256" key="14">
    <source>
        <dbReference type="RuleBase" id="RU003946"/>
    </source>
</evidence>
<dbReference type="HOGENOM" id="CLU_008539_6_0_1"/>
<dbReference type="InterPro" id="IPR018299">
    <property type="entry name" value="Alkaline_phosphatase_AS"/>
</dbReference>
<evidence type="ECO:0000256" key="5">
    <source>
        <dbReference type="ARBA" id="ARBA00022692"/>
    </source>
</evidence>
<dbReference type="PROSITE" id="PS00123">
    <property type="entry name" value="ALKALINE_PHOSPHATASE"/>
    <property type="match status" value="1"/>
</dbReference>
<dbReference type="EMBL" id="CR382125">
    <property type="protein sequence ID" value="CAG99615.1"/>
    <property type="molecule type" value="Genomic_DNA"/>
</dbReference>
<proteinExistence type="inferred from homology"/>
<feature type="binding site" evidence="13">
    <location>
        <position position="478"/>
    </location>
    <ligand>
        <name>Zn(2+)</name>
        <dbReference type="ChEBI" id="CHEBI:29105"/>
        <label>2</label>
    </ligand>
</feature>
<feature type="active site" description="Phosphoserine intermediate" evidence="12">
    <location>
        <position position="120"/>
    </location>
</feature>
<dbReference type="GO" id="GO:0000329">
    <property type="term" value="C:fungal-type vacuole membrane"/>
    <property type="evidence" value="ECO:0007669"/>
    <property type="project" value="TreeGrafter"/>
</dbReference>
<evidence type="ECO:0000256" key="3">
    <source>
        <dbReference type="ARBA" id="ARBA00012647"/>
    </source>
</evidence>
<evidence type="ECO:0000256" key="7">
    <source>
        <dbReference type="ARBA" id="ARBA00022801"/>
    </source>
</evidence>
<comment type="subcellular location">
    <subcellularLocation>
        <location evidence="1">Membrane</location>
        <topology evidence="1">Single-pass membrane protein</topology>
    </subcellularLocation>
</comment>
<dbReference type="OMA" id="KAAGYMT"/>
<keyword evidence="6 13" id="KW-0479">Metal-binding</keyword>
<dbReference type="InParanoid" id="Q6CNG1"/>
<comment type="cofactor">
    <cofactor evidence="13">
        <name>Zn(2+)</name>
        <dbReference type="ChEBI" id="CHEBI:29105"/>
    </cofactor>
    <text evidence="13">Binds 2 Zn(2+) ions.</text>
</comment>
<feature type="binding site" evidence="13">
    <location>
        <position position="366"/>
    </location>
    <ligand>
        <name>Zn(2+)</name>
        <dbReference type="ChEBI" id="CHEBI:29105"/>
        <label>2</label>
    </ligand>
</feature>
<evidence type="ECO:0000313" key="17">
    <source>
        <dbReference type="EMBL" id="CAG99615.1"/>
    </source>
</evidence>
<feature type="binding site" evidence="13">
    <location>
        <position position="171"/>
    </location>
    <ligand>
        <name>Mg(2+)</name>
        <dbReference type="ChEBI" id="CHEBI:18420"/>
    </ligand>
</feature>
<keyword evidence="7 15" id="KW-0378">Hydrolase</keyword>
<evidence type="ECO:0000256" key="13">
    <source>
        <dbReference type="PIRSR" id="PIRSR601952-2"/>
    </source>
</evidence>
<dbReference type="GO" id="GO:0019637">
    <property type="term" value="P:organophosphate metabolic process"/>
    <property type="evidence" value="ECO:0007669"/>
    <property type="project" value="UniProtKB-ARBA"/>
</dbReference>
<evidence type="ECO:0000256" key="1">
    <source>
        <dbReference type="ARBA" id="ARBA00004167"/>
    </source>
</evidence>
<evidence type="ECO:0000256" key="2">
    <source>
        <dbReference type="ARBA" id="ARBA00005984"/>
    </source>
</evidence>
<keyword evidence="11 16" id="KW-0472">Membrane</keyword>
<dbReference type="KEGG" id="kla:KLLA0_E12827g"/>
<dbReference type="SMART" id="SM00098">
    <property type="entry name" value="alkPPc"/>
    <property type="match status" value="1"/>
</dbReference>
<dbReference type="STRING" id="284590.Q6CNG1"/>
<evidence type="ECO:0000256" key="15">
    <source>
        <dbReference type="RuleBase" id="RU003947"/>
    </source>
</evidence>
<dbReference type="AlphaFoldDB" id="Q6CNG1"/>
<evidence type="ECO:0000256" key="11">
    <source>
        <dbReference type="ARBA" id="ARBA00023136"/>
    </source>
</evidence>
<comment type="cofactor">
    <cofactor evidence="13">
        <name>Mg(2+)</name>
        <dbReference type="ChEBI" id="CHEBI:18420"/>
    </cofactor>
    <text evidence="13">Binds 1 Mg(2+) ion.</text>
</comment>
<feature type="binding site" evidence="13">
    <location>
        <position position="318"/>
    </location>
    <ligand>
        <name>Mg(2+)</name>
        <dbReference type="ChEBI" id="CHEBI:18420"/>
    </ligand>
</feature>
<dbReference type="InterPro" id="IPR017850">
    <property type="entry name" value="Alkaline_phosphatase_core_sf"/>
</dbReference>
<dbReference type="EC" id="3.1.3.1" evidence="3 15"/>
<feature type="binding site" evidence="13">
    <location>
        <position position="72"/>
    </location>
    <ligand>
        <name>Zn(2+)</name>
        <dbReference type="ChEBI" id="CHEBI:29105"/>
        <label>2</label>
    </ligand>
</feature>
<keyword evidence="9 13" id="KW-0460">Magnesium</keyword>
<keyword evidence="8 13" id="KW-0862">Zinc</keyword>
<feature type="binding site" evidence="13">
    <location>
        <position position="323"/>
    </location>
    <ligand>
        <name>Zn(2+)</name>
        <dbReference type="ChEBI" id="CHEBI:29105"/>
        <label>2</label>
    </ligand>
</feature>
<keyword evidence="18" id="KW-1185">Reference proteome</keyword>
<name>Q6CNG1_KLULA</name>
<dbReference type="eggNOG" id="KOG4126">
    <property type="taxonomic scope" value="Eukaryota"/>
</dbReference>
<dbReference type="GO" id="GO:0046872">
    <property type="term" value="F:metal ion binding"/>
    <property type="evidence" value="ECO:0007669"/>
    <property type="project" value="UniProtKB-KW"/>
</dbReference>
<gene>
    <name evidence="17" type="ORF">KLLA0_E12827g</name>
</gene>
<evidence type="ECO:0000256" key="10">
    <source>
        <dbReference type="ARBA" id="ARBA00022989"/>
    </source>
</evidence>
<dbReference type="GO" id="GO:0006796">
    <property type="term" value="P:phosphate-containing compound metabolic process"/>
    <property type="evidence" value="ECO:0007669"/>
    <property type="project" value="UniProtKB-ARBA"/>
</dbReference>
<comment type="similarity">
    <text evidence="2 14">Belongs to the alkaline phosphatase family.</text>
</comment>
<dbReference type="FunFam" id="1.10.60.40:FF:000002">
    <property type="entry name" value="Alkaline phosphatase"/>
    <property type="match status" value="1"/>
</dbReference>
<reference evidence="17 18" key="1">
    <citation type="journal article" date="2004" name="Nature">
        <title>Genome evolution in yeasts.</title>
        <authorList>
            <consortium name="Genolevures"/>
            <person name="Dujon B."/>
            <person name="Sherman D."/>
            <person name="Fischer G."/>
            <person name="Durrens P."/>
            <person name="Casaregola S."/>
            <person name="Lafontaine I."/>
            <person name="de Montigny J."/>
            <person name="Marck C."/>
            <person name="Neuveglise C."/>
            <person name="Talla E."/>
            <person name="Goffard N."/>
            <person name="Frangeul L."/>
            <person name="Aigle M."/>
            <person name="Anthouard V."/>
            <person name="Babour A."/>
            <person name="Barbe V."/>
            <person name="Barnay S."/>
            <person name="Blanchin S."/>
            <person name="Beckerich J.M."/>
            <person name="Beyne E."/>
            <person name="Bleykasten C."/>
            <person name="Boisrame A."/>
            <person name="Boyer J."/>
            <person name="Cattolico L."/>
            <person name="Confanioleri F."/>
            <person name="de Daruvar A."/>
            <person name="Despons L."/>
            <person name="Fabre E."/>
            <person name="Fairhead C."/>
            <person name="Ferry-Dumazet H."/>
            <person name="Groppi A."/>
            <person name="Hantraye F."/>
            <person name="Hennequin C."/>
            <person name="Jauniaux N."/>
            <person name="Joyet P."/>
            <person name="Kachouri R."/>
            <person name="Kerrest A."/>
            <person name="Koszul R."/>
            <person name="Lemaire M."/>
            <person name="Lesur I."/>
            <person name="Ma L."/>
            <person name="Muller H."/>
            <person name="Nicaud J.M."/>
            <person name="Nikolski M."/>
            <person name="Oztas S."/>
            <person name="Ozier-Kalogeropoulos O."/>
            <person name="Pellenz S."/>
            <person name="Potier S."/>
            <person name="Richard G.F."/>
            <person name="Straub M.L."/>
            <person name="Suleau A."/>
            <person name="Swennene D."/>
            <person name="Tekaia F."/>
            <person name="Wesolowski-Louvel M."/>
            <person name="Westhof E."/>
            <person name="Wirth B."/>
            <person name="Zeniou-Meyer M."/>
            <person name="Zivanovic I."/>
            <person name="Bolotin-Fukuhara M."/>
            <person name="Thierry A."/>
            <person name="Bouchier C."/>
            <person name="Caudron B."/>
            <person name="Scarpelli C."/>
            <person name="Gaillardin C."/>
            <person name="Weissenbach J."/>
            <person name="Wincker P."/>
            <person name="Souciet J.L."/>
        </authorList>
    </citation>
    <scope>NUCLEOTIDE SEQUENCE [LARGE SCALE GENOMIC DNA]</scope>
    <source>
        <strain evidence="18">ATCC 8585 / CBS 2359 / DSM 70799 / NBRC 1267 / NRRL Y-1140 / WM37</strain>
    </source>
</reference>
<dbReference type="PaxDb" id="284590-Q6CNG1"/>
<dbReference type="Proteomes" id="UP000000598">
    <property type="component" value="Chromosome E"/>
</dbReference>
<dbReference type="PRINTS" id="PR00113">
    <property type="entry name" value="ALKPHPHTASE"/>
</dbReference>
<dbReference type="Gene3D" id="3.40.720.10">
    <property type="entry name" value="Alkaline Phosphatase, subunit A"/>
    <property type="match status" value="1"/>
</dbReference>
<organism evidence="17 18">
    <name type="scientific">Kluyveromyces lactis (strain ATCC 8585 / CBS 2359 / DSM 70799 / NBRC 1267 / NRRL Y-1140 / WM37)</name>
    <name type="common">Yeast</name>
    <name type="synonym">Candida sphaerica</name>
    <dbReference type="NCBI Taxonomy" id="284590"/>
    <lineage>
        <taxon>Eukaryota</taxon>
        <taxon>Fungi</taxon>
        <taxon>Dikarya</taxon>
        <taxon>Ascomycota</taxon>
        <taxon>Saccharomycotina</taxon>
        <taxon>Saccharomycetes</taxon>
        <taxon>Saccharomycetales</taxon>
        <taxon>Saccharomycetaceae</taxon>
        <taxon>Kluyveromyces</taxon>
    </lineage>
</organism>
<dbReference type="SUPFAM" id="SSF53649">
    <property type="entry name" value="Alkaline phosphatase-like"/>
    <property type="match status" value="1"/>
</dbReference>
<feature type="binding site" evidence="13">
    <location>
        <position position="72"/>
    </location>
    <ligand>
        <name>Mg(2+)</name>
        <dbReference type="ChEBI" id="CHEBI:18420"/>
    </ligand>
</feature>
<sequence length="561" mass="61903">MITEGSNLLPSGNKPGKRYARHILFGLVLVLVVLATFSHNFTLKDQRSTLFPGFLGGHKHPKKKNVIFFVSDGMGPASLSMTRSFQQFTDGLTFDHMLNLDEFFVGSSRTRSSNSLVTDSAAGATAFSCGLKTYNGAIGVDPNGQPCGTLLEAAKLQGYLTGLVVTTRITDATPASFSAHADRRSMEQLIAQHQLGEYELGRMVDLMIGGGRTSFYPKGAAASPYGIRGSRTDGRDLIKEAVADGWHYVGDRESFNTLSEGDNVKLPLLALLADYDIPFEIDRLDSEYPSLKEEAMTAINALSKATRDSDQGFFLLVEGSRIDHAGHLNDPAAQVREVTAYDETFKAVVEYAKNSDVETVIISTSDHETGGLVTARQVSKAYPDYLWLPEVLAKAQHSCEYLARKLIQKKLQTSETSKGNLVKFIKHEIVEAGLGINDYTDEDIKELESLIDTPGFLMDKLTDMVSFRAQLGWTTHGHSAVDVNIYAYSNKDGLKSKILDKLGGNHENIEIGHFMRNYLGLDLKKVTEMIKNTTHTQEFVSSASEENYFEYIPSFLKEIEI</sequence>
<dbReference type="Gene3D" id="1.10.60.40">
    <property type="match status" value="1"/>
</dbReference>
<evidence type="ECO:0000256" key="12">
    <source>
        <dbReference type="PIRSR" id="PIRSR601952-1"/>
    </source>
</evidence>
<dbReference type="PANTHER" id="PTHR11596:SF5">
    <property type="entry name" value="ALKALINE PHOSPHATASE"/>
    <property type="match status" value="1"/>
</dbReference>
<evidence type="ECO:0000313" key="18">
    <source>
        <dbReference type="Proteomes" id="UP000000598"/>
    </source>
</evidence>
<keyword evidence="10 16" id="KW-1133">Transmembrane helix</keyword>
<protein>
    <recommendedName>
        <fullName evidence="3 15">Alkaline phosphatase</fullName>
        <ecNumber evidence="3 15">3.1.3.1</ecNumber>
    </recommendedName>
</protein>
<evidence type="ECO:0000256" key="6">
    <source>
        <dbReference type="ARBA" id="ARBA00022723"/>
    </source>
</evidence>